<dbReference type="InterPro" id="IPR039420">
    <property type="entry name" value="WalR-like"/>
</dbReference>
<reference evidence="5" key="1">
    <citation type="journal article" date="2014" name="Int. J. Syst. Evol. Microbiol.">
        <title>Complete genome sequence of Corynebacterium casei LMG S-19264T (=DSM 44701T), isolated from a smear-ripened cheese.</title>
        <authorList>
            <consortium name="US DOE Joint Genome Institute (JGI-PGF)"/>
            <person name="Walter F."/>
            <person name="Albersmeier A."/>
            <person name="Kalinowski J."/>
            <person name="Ruckert C."/>
        </authorList>
    </citation>
    <scope>NUCLEOTIDE SEQUENCE</scope>
    <source>
        <strain evidence="5">CGMCC 1.7086</strain>
    </source>
</reference>
<accession>A0A917Z035</accession>
<dbReference type="PROSITE" id="PS50043">
    <property type="entry name" value="HTH_LUXR_2"/>
    <property type="match status" value="1"/>
</dbReference>
<dbReference type="InterPro" id="IPR016032">
    <property type="entry name" value="Sig_transdc_resp-reg_C-effctor"/>
</dbReference>
<dbReference type="RefSeq" id="WP_188695330.1">
    <property type="nucleotide sequence ID" value="NZ_BMLS01000003.1"/>
</dbReference>
<organism evidence="5 6">
    <name type="scientific">Bowmanella pacifica</name>
    <dbReference type="NCBI Taxonomy" id="502051"/>
    <lineage>
        <taxon>Bacteria</taxon>
        <taxon>Pseudomonadati</taxon>
        <taxon>Pseudomonadota</taxon>
        <taxon>Gammaproteobacteria</taxon>
        <taxon>Alteromonadales</taxon>
        <taxon>Alteromonadaceae</taxon>
        <taxon>Bowmanella</taxon>
    </lineage>
</organism>
<dbReference type="SUPFAM" id="SSF46894">
    <property type="entry name" value="C-terminal effector domain of the bipartite response regulators"/>
    <property type="match status" value="1"/>
</dbReference>
<dbReference type="PANTHER" id="PTHR43214">
    <property type="entry name" value="TWO-COMPONENT RESPONSE REGULATOR"/>
    <property type="match status" value="1"/>
</dbReference>
<keyword evidence="6" id="KW-1185">Reference proteome</keyword>
<dbReference type="AlphaFoldDB" id="A0A917Z035"/>
<evidence type="ECO:0000259" key="4">
    <source>
        <dbReference type="PROSITE" id="PS50110"/>
    </source>
</evidence>
<comment type="caution">
    <text evidence="5">The sequence shown here is derived from an EMBL/GenBank/DDBJ whole genome shotgun (WGS) entry which is preliminary data.</text>
</comment>
<keyword evidence="2" id="KW-0597">Phosphoprotein</keyword>
<dbReference type="NCBIfam" id="NF007935">
    <property type="entry name" value="PRK10651.1"/>
    <property type="match status" value="1"/>
</dbReference>
<dbReference type="GO" id="GO:0003677">
    <property type="term" value="F:DNA binding"/>
    <property type="evidence" value="ECO:0007669"/>
    <property type="project" value="UniProtKB-KW"/>
</dbReference>
<dbReference type="Proteomes" id="UP000606935">
    <property type="component" value="Unassembled WGS sequence"/>
</dbReference>
<dbReference type="Pfam" id="PF00196">
    <property type="entry name" value="GerE"/>
    <property type="match status" value="1"/>
</dbReference>
<name>A0A917Z035_9ALTE</name>
<dbReference type="Gene3D" id="3.40.50.2300">
    <property type="match status" value="1"/>
</dbReference>
<keyword evidence="1 5" id="KW-0238">DNA-binding</keyword>
<dbReference type="InterPro" id="IPR000792">
    <property type="entry name" value="Tscrpt_reg_LuxR_C"/>
</dbReference>
<dbReference type="GO" id="GO:0006355">
    <property type="term" value="P:regulation of DNA-templated transcription"/>
    <property type="evidence" value="ECO:0007669"/>
    <property type="project" value="InterPro"/>
</dbReference>
<dbReference type="EMBL" id="BMLS01000003">
    <property type="protein sequence ID" value="GGO70585.1"/>
    <property type="molecule type" value="Genomic_DNA"/>
</dbReference>
<gene>
    <name evidence="5" type="primary">narL</name>
    <name evidence="5" type="ORF">GCM10010982_24450</name>
</gene>
<dbReference type="GO" id="GO:0000160">
    <property type="term" value="P:phosphorelay signal transduction system"/>
    <property type="evidence" value="ECO:0007669"/>
    <property type="project" value="InterPro"/>
</dbReference>
<feature type="domain" description="HTH luxR-type" evidence="3">
    <location>
        <begin position="149"/>
        <end position="214"/>
    </location>
</feature>
<feature type="modified residue" description="4-aspartylphosphate" evidence="2">
    <location>
        <position position="59"/>
    </location>
</feature>
<dbReference type="SMART" id="SM00448">
    <property type="entry name" value="REC"/>
    <property type="match status" value="1"/>
</dbReference>
<dbReference type="SMART" id="SM00421">
    <property type="entry name" value="HTH_LUXR"/>
    <property type="match status" value="1"/>
</dbReference>
<sequence length="221" mass="24327">MSELTPATVLMVDDHPLLRKGLTQLIELEDDLEVVGEASSGQQAIELAESLDPDLITLDLNMQGMDGLQTLKALRECGVDARIIMLTVSDSDEDVVEAIRLGADGYLLKDMEPEALIDKLKEAVLGKMVMSPKLTEILATALRRPQRQTNRALASLTSRELDILKLIAKGLSNKLIARELDISDGTVKVHVKHLLKKLDLRSRVEAAVWMVNQQSKGDIRG</sequence>
<dbReference type="InterPro" id="IPR001789">
    <property type="entry name" value="Sig_transdc_resp-reg_receiver"/>
</dbReference>
<dbReference type="PROSITE" id="PS50110">
    <property type="entry name" value="RESPONSE_REGULATORY"/>
    <property type="match status" value="1"/>
</dbReference>
<dbReference type="InterPro" id="IPR011006">
    <property type="entry name" value="CheY-like_superfamily"/>
</dbReference>
<evidence type="ECO:0000259" key="3">
    <source>
        <dbReference type="PROSITE" id="PS50043"/>
    </source>
</evidence>
<dbReference type="PANTHER" id="PTHR43214:SF38">
    <property type="entry name" value="NITRATE_NITRITE RESPONSE REGULATOR PROTEIN NARL"/>
    <property type="match status" value="1"/>
</dbReference>
<dbReference type="PROSITE" id="PS00622">
    <property type="entry name" value="HTH_LUXR_1"/>
    <property type="match status" value="1"/>
</dbReference>
<dbReference type="PRINTS" id="PR00038">
    <property type="entry name" value="HTHLUXR"/>
</dbReference>
<protein>
    <submittedName>
        <fullName evidence="5">DNA-binding response regulator</fullName>
    </submittedName>
</protein>
<feature type="domain" description="Response regulatory" evidence="4">
    <location>
        <begin position="8"/>
        <end position="124"/>
    </location>
</feature>
<evidence type="ECO:0000313" key="6">
    <source>
        <dbReference type="Proteomes" id="UP000606935"/>
    </source>
</evidence>
<dbReference type="CDD" id="cd06170">
    <property type="entry name" value="LuxR_C_like"/>
    <property type="match status" value="1"/>
</dbReference>
<dbReference type="Pfam" id="PF00072">
    <property type="entry name" value="Response_reg"/>
    <property type="match status" value="1"/>
</dbReference>
<evidence type="ECO:0000313" key="5">
    <source>
        <dbReference type="EMBL" id="GGO70585.1"/>
    </source>
</evidence>
<evidence type="ECO:0000256" key="2">
    <source>
        <dbReference type="PROSITE-ProRule" id="PRU00169"/>
    </source>
</evidence>
<reference evidence="5" key="2">
    <citation type="submission" date="2020-09" db="EMBL/GenBank/DDBJ databases">
        <authorList>
            <person name="Sun Q."/>
            <person name="Zhou Y."/>
        </authorList>
    </citation>
    <scope>NUCLEOTIDE SEQUENCE</scope>
    <source>
        <strain evidence="5">CGMCC 1.7086</strain>
    </source>
</reference>
<dbReference type="SUPFAM" id="SSF52172">
    <property type="entry name" value="CheY-like"/>
    <property type="match status" value="1"/>
</dbReference>
<proteinExistence type="predicted"/>
<evidence type="ECO:0000256" key="1">
    <source>
        <dbReference type="ARBA" id="ARBA00023125"/>
    </source>
</evidence>